<evidence type="ECO:0000256" key="4">
    <source>
        <dbReference type="ARBA" id="ARBA00006288"/>
    </source>
</evidence>
<accession>A0A8C7Q6Z7</accession>
<evidence type="ECO:0000256" key="13">
    <source>
        <dbReference type="ARBA" id="ARBA00036338"/>
    </source>
</evidence>
<keyword evidence="8" id="KW-0276">Fatty acid metabolism</keyword>
<dbReference type="FunFam" id="1.20.140.10:FF:000005">
    <property type="entry name" value="Acyl-coenzyme A oxidase"/>
    <property type="match status" value="1"/>
</dbReference>
<dbReference type="Pfam" id="PF14749">
    <property type="entry name" value="Acyl-CoA_ox_N"/>
    <property type="match status" value="1"/>
</dbReference>
<feature type="binding site" evidence="23">
    <location>
        <position position="192"/>
    </location>
    <ligand>
        <name>FAD</name>
        <dbReference type="ChEBI" id="CHEBI:57692"/>
    </ligand>
</feature>
<comment type="catalytic activity">
    <reaction evidence="17">
        <text>dodecanoyl-CoA + O2 = (2E)-dodecenoyl-CoA + H2O2</text>
        <dbReference type="Rhea" id="RHEA:40171"/>
        <dbReference type="ChEBI" id="CHEBI:15379"/>
        <dbReference type="ChEBI" id="CHEBI:16240"/>
        <dbReference type="ChEBI" id="CHEBI:57330"/>
        <dbReference type="ChEBI" id="CHEBI:57375"/>
    </reaction>
    <physiologicalReaction direction="left-to-right" evidence="17">
        <dbReference type="Rhea" id="RHEA:40172"/>
    </physiologicalReaction>
</comment>
<dbReference type="SUPFAM" id="SSF47203">
    <property type="entry name" value="Acyl-CoA dehydrogenase C-terminal domain-like"/>
    <property type="match status" value="2"/>
</dbReference>
<reference evidence="28" key="1">
    <citation type="submission" date="2020-07" db="EMBL/GenBank/DDBJ databases">
        <title>A long reads based de novo assembly of the rainbow trout Arlee double haploid line genome.</title>
        <authorList>
            <person name="Gao G."/>
            <person name="Palti Y."/>
        </authorList>
    </citation>
    <scope>NUCLEOTIDE SEQUENCE [LARGE SCALE GENOMIC DNA]</scope>
</reference>
<dbReference type="FunFam" id="1.10.540.10:FF:000006">
    <property type="entry name" value="Acyl-coenzyme A oxidase"/>
    <property type="match status" value="1"/>
</dbReference>
<keyword evidence="7 21" id="KW-0274">FAD</keyword>
<feature type="binding site" evidence="23">
    <location>
        <position position="153"/>
    </location>
    <ligand>
        <name>FAD</name>
        <dbReference type="ChEBI" id="CHEBI:57692"/>
    </ligand>
</feature>
<evidence type="ECO:0000256" key="20">
    <source>
        <dbReference type="ARBA" id="ARBA00048946"/>
    </source>
</evidence>
<dbReference type="InterPro" id="IPR037069">
    <property type="entry name" value="AcylCoA_DH/ox_N_sf"/>
</dbReference>
<evidence type="ECO:0000256" key="8">
    <source>
        <dbReference type="ARBA" id="ARBA00022832"/>
    </source>
</evidence>
<feature type="domain" description="Acyl-coenzyme A oxidase N-terminal" evidence="26">
    <location>
        <begin position="29"/>
        <end position="146"/>
    </location>
</feature>
<dbReference type="InterPro" id="IPR029320">
    <property type="entry name" value="Acyl-CoA_ox_N"/>
</dbReference>
<dbReference type="GO" id="GO:0005504">
    <property type="term" value="F:fatty acid binding"/>
    <property type="evidence" value="ECO:0007669"/>
    <property type="project" value="TreeGrafter"/>
</dbReference>
<feature type="domain" description="Acyl-CoA oxidase/dehydrogenase middle" evidence="25">
    <location>
        <begin position="150"/>
        <end position="259"/>
    </location>
</feature>
<dbReference type="InterPro" id="IPR046373">
    <property type="entry name" value="Acyl-CoA_Oxase/DH_mid-dom_sf"/>
</dbReference>
<comment type="similarity">
    <text evidence="4 21">Belongs to the acyl-CoA oxidase family.</text>
</comment>
<evidence type="ECO:0000256" key="6">
    <source>
        <dbReference type="ARBA" id="ARBA00022630"/>
    </source>
</evidence>
<reference evidence="28" key="2">
    <citation type="submission" date="2025-08" db="UniProtKB">
        <authorList>
            <consortium name="Ensembl"/>
        </authorList>
    </citation>
    <scope>IDENTIFICATION</scope>
</reference>
<evidence type="ECO:0000256" key="19">
    <source>
        <dbReference type="ARBA" id="ARBA00048450"/>
    </source>
</evidence>
<evidence type="ECO:0000256" key="14">
    <source>
        <dbReference type="ARBA" id="ARBA00036399"/>
    </source>
</evidence>
<comment type="catalytic activity">
    <reaction evidence="16">
        <text>glutaryl-CoA + O2 = (2E)-glutaconyl-CoA + H2O2</text>
        <dbReference type="Rhea" id="RHEA:40315"/>
        <dbReference type="ChEBI" id="CHEBI:15379"/>
        <dbReference type="ChEBI" id="CHEBI:16240"/>
        <dbReference type="ChEBI" id="CHEBI:57353"/>
        <dbReference type="ChEBI" id="CHEBI:57378"/>
    </reaction>
    <physiologicalReaction direction="left-to-right" evidence="16">
        <dbReference type="Rhea" id="RHEA:40316"/>
    </physiologicalReaction>
</comment>
<evidence type="ECO:0000259" key="26">
    <source>
        <dbReference type="Pfam" id="PF14749"/>
    </source>
</evidence>
<keyword evidence="9" id="KW-0560">Oxidoreductase</keyword>
<comment type="subcellular location">
    <subcellularLocation>
        <location evidence="2">Peroxisome</location>
    </subcellularLocation>
</comment>
<reference evidence="28" key="3">
    <citation type="submission" date="2025-09" db="UniProtKB">
        <authorList>
            <consortium name="Ensembl"/>
        </authorList>
    </citation>
    <scope>IDENTIFICATION</scope>
</reference>
<evidence type="ECO:0000256" key="1">
    <source>
        <dbReference type="ARBA" id="ARBA00001974"/>
    </source>
</evidence>
<evidence type="ECO:0000256" key="22">
    <source>
        <dbReference type="PIRSR" id="PIRSR000168-1"/>
    </source>
</evidence>
<dbReference type="InterPro" id="IPR009100">
    <property type="entry name" value="AcylCoA_DH/oxidase_NM_dom_sf"/>
</dbReference>
<keyword evidence="10" id="KW-0443">Lipid metabolism</keyword>
<evidence type="ECO:0000256" key="21">
    <source>
        <dbReference type="PIRNR" id="PIRNR000168"/>
    </source>
</evidence>
<evidence type="ECO:0000313" key="29">
    <source>
        <dbReference type="Proteomes" id="UP000694395"/>
    </source>
</evidence>
<sequence length="658" mass="74525">MQSKMDNKSFLKTTIIHGVLKIRENATFDVEKLTHILDGGIEKTKRRREIESLVISDPDFQSEDLNFLSRSERYDAAVKKSAHMILKLREYGISDPEEIYCYKSVFRRHHHEALGLHFVMFLPTLYTQCNKQQLKKWVPLAESFKALGTYAQTELGHGTHLRGLETTATYDPATQEFVMNSPTITSIKWWPGGLGKTSNHAIVLAQLHTQGKCHGLQAFIVPLRSMNTHIPLPGVVVGDIGPKFGFDEVDNGYLKLENVRIPRDHMLMKYAKVEADGTYVKPPSAKLTYGTMVFIRSMIVGEAGHALAKSCTIAIRYSSVRHQSEIRPGEPEPQIMDYQTQQYKLFPLLATAYAYKFVGQYMNQVYLRITGDISQGDFSELPELHAMSAGLKAFTTWTASAGIEVCRMACGGHGYSRCSALPDIYVNFVPTCTYEGENTVMMLQTASWCQAMQWVELKWSTSPAHNELYLYSMDSHASVFVERFPMSMPLCVFRLVEMAAKSIQQELQKRVSQEDAWNNSAIDLVRASDAHCHYVVVKLFAAKLGEIGDTGVHSVLSTLALLYALQGIQQHSGDFLQVTTTMRLKELLAQLRPNAVALVDAFDYRDEMLNSVLGRYDGNVYEHMFEWARRSPLNKTEVSSWRGPFKKESQRLRKLIYC</sequence>
<comment type="catalytic activity">
    <reaction evidence="14">
        <text>hexanoyl-CoA + O2 = (2E)-hexenoyl-CoA + H2O2</text>
        <dbReference type="Rhea" id="RHEA:40311"/>
        <dbReference type="ChEBI" id="CHEBI:15379"/>
        <dbReference type="ChEBI" id="CHEBI:16240"/>
        <dbReference type="ChEBI" id="CHEBI:62077"/>
        <dbReference type="ChEBI" id="CHEBI:62620"/>
    </reaction>
    <physiologicalReaction direction="left-to-right" evidence="14">
        <dbReference type="Rhea" id="RHEA:40312"/>
    </physiologicalReaction>
</comment>
<keyword evidence="5" id="KW-0597">Phosphoprotein</keyword>
<evidence type="ECO:0000259" key="25">
    <source>
        <dbReference type="Pfam" id="PF02770"/>
    </source>
</evidence>
<organism evidence="28 29">
    <name type="scientific">Oncorhynchus mykiss</name>
    <name type="common">Rainbow trout</name>
    <name type="synonym">Salmo gairdneri</name>
    <dbReference type="NCBI Taxonomy" id="8022"/>
    <lineage>
        <taxon>Eukaryota</taxon>
        <taxon>Metazoa</taxon>
        <taxon>Chordata</taxon>
        <taxon>Craniata</taxon>
        <taxon>Vertebrata</taxon>
        <taxon>Euteleostomi</taxon>
        <taxon>Actinopterygii</taxon>
        <taxon>Neopterygii</taxon>
        <taxon>Teleostei</taxon>
        <taxon>Protacanthopterygii</taxon>
        <taxon>Salmoniformes</taxon>
        <taxon>Salmonidae</taxon>
        <taxon>Salmoninae</taxon>
        <taxon>Oncorhynchus</taxon>
    </lineage>
</organism>
<evidence type="ECO:0000256" key="2">
    <source>
        <dbReference type="ARBA" id="ARBA00004275"/>
    </source>
</evidence>
<feature type="domain" description="Acyl-CoA oxidase C-terminal" evidence="24">
    <location>
        <begin position="491"/>
        <end position="641"/>
    </location>
</feature>
<evidence type="ECO:0000256" key="7">
    <source>
        <dbReference type="ARBA" id="ARBA00022827"/>
    </source>
</evidence>
<evidence type="ECO:0000256" key="12">
    <source>
        <dbReference type="ARBA" id="ARBA00036151"/>
    </source>
</evidence>
<comment type="catalytic activity">
    <reaction evidence="18">
        <text>octanoyl-CoA + O2 = (2E)-octenoyl-CoA + H2O2</text>
        <dbReference type="Rhea" id="RHEA:40175"/>
        <dbReference type="ChEBI" id="CHEBI:15379"/>
        <dbReference type="ChEBI" id="CHEBI:16240"/>
        <dbReference type="ChEBI" id="CHEBI:57386"/>
        <dbReference type="ChEBI" id="CHEBI:62242"/>
    </reaction>
    <physiologicalReaction direction="left-to-right" evidence="18">
        <dbReference type="Rhea" id="RHEA:40176"/>
    </physiologicalReaction>
</comment>
<dbReference type="PANTHER" id="PTHR10909:SF250">
    <property type="entry name" value="PEROXISOMAL ACYL-COENZYME A OXIDASE 1"/>
    <property type="match status" value="1"/>
</dbReference>
<gene>
    <name evidence="28" type="primary">LOC110485953</name>
</gene>
<evidence type="ECO:0000256" key="9">
    <source>
        <dbReference type="ARBA" id="ARBA00023002"/>
    </source>
</evidence>
<dbReference type="GO" id="GO:0071949">
    <property type="term" value="F:FAD binding"/>
    <property type="evidence" value="ECO:0007669"/>
    <property type="project" value="InterPro"/>
</dbReference>
<evidence type="ECO:0000259" key="27">
    <source>
        <dbReference type="Pfam" id="PF22924"/>
    </source>
</evidence>
<dbReference type="Gene3D" id="1.20.140.10">
    <property type="entry name" value="Butyryl-CoA Dehydrogenase, subunit A, domain 3"/>
    <property type="match status" value="2"/>
</dbReference>
<name>A0A8C7Q6Z7_ONCMY</name>
<evidence type="ECO:0000256" key="23">
    <source>
        <dbReference type="PIRSR" id="PIRSR000168-2"/>
    </source>
</evidence>
<comment type="cofactor">
    <cofactor evidence="1">
        <name>FAD</name>
        <dbReference type="ChEBI" id="CHEBI:57692"/>
    </cofactor>
</comment>
<dbReference type="Gene3D" id="1.10.540.10">
    <property type="entry name" value="Acyl-CoA dehydrogenase/oxidase, N-terminal domain"/>
    <property type="match status" value="1"/>
</dbReference>
<dbReference type="SUPFAM" id="SSF56645">
    <property type="entry name" value="Acyl-CoA dehydrogenase NM domain-like"/>
    <property type="match status" value="1"/>
</dbReference>
<dbReference type="PANTHER" id="PTHR10909">
    <property type="entry name" value="ELECTRON TRANSPORT OXIDOREDUCTASE"/>
    <property type="match status" value="1"/>
</dbReference>
<dbReference type="InterPro" id="IPR012258">
    <property type="entry name" value="Acyl-CoA_oxidase"/>
</dbReference>
<comment type="catalytic activity">
    <reaction evidence="12">
        <text>decanoyl-CoA + O2 = (2E)-decenoyl-CoA + H2O2</text>
        <dbReference type="Rhea" id="RHEA:40179"/>
        <dbReference type="ChEBI" id="CHEBI:15379"/>
        <dbReference type="ChEBI" id="CHEBI:16240"/>
        <dbReference type="ChEBI" id="CHEBI:61406"/>
        <dbReference type="ChEBI" id="CHEBI:61430"/>
    </reaction>
    <physiologicalReaction direction="left-to-right" evidence="12">
        <dbReference type="Rhea" id="RHEA:40180"/>
    </physiologicalReaction>
</comment>
<dbReference type="GO" id="GO:0000038">
    <property type="term" value="P:very long-chain fatty acid metabolic process"/>
    <property type="evidence" value="ECO:0007669"/>
    <property type="project" value="TreeGrafter"/>
</dbReference>
<dbReference type="InterPro" id="IPR055060">
    <property type="entry name" value="ACOX_C_alpha1"/>
</dbReference>
<evidence type="ECO:0000256" key="16">
    <source>
        <dbReference type="ARBA" id="ARBA00036750"/>
    </source>
</evidence>
<keyword evidence="11" id="KW-0576">Peroxisome</keyword>
<evidence type="ECO:0000256" key="15">
    <source>
        <dbReference type="ARBA" id="ARBA00036444"/>
    </source>
</evidence>
<dbReference type="InterPro" id="IPR036250">
    <property type="entry name" value="AcylCo_DH-like_C"/>
</dbReference>
<feature type="domain" description="Acyl-CoA oxidase C-alpha1" evidence="27">
    <location>
        <begin position="289"/>
        <end position="447"/>
    </location>
</feature>
<dbReference type="Ensembl" id="ENSOMYT00000035674.2">
    <property type="protein sequence ID" value="ENSOMYP00000032700.2"/>
    <property type="gene ID" value="ENSOMYG00000015091.2"/>
</dbReference>
<dbReference type="Pfam" id="PF01756">
    <property type="entry name" value="ACOX"/>
    <property type="match status" value="1"/>
</dbReference>
<dbReference type="GeneTree" id="ENSGT00940000157287"/>
<dbReference type="Proteomes" id="UP000694395">
    <property type="component" value="Chromosome 13"/>
</dbReference>
<dbReference type="AlphaFoldDB" id="A0A8C7Q6Z7"/>
<proteinExistence type="inferred from homology"/>
<evidence type="ECO:0000256" key="18">
    <source>
        <dbReference type="ARBA" id="ARBA00048334"/>
    </source>
</evidence>
<keyword evidence="29" id="KW-1185">Reference proteome</keyword>
<comment type="pathway">
    <text evidence="3">Lipid metabolism; peroxisomal fatty acid beta-oxidation.</text>
</comment>
<evidence type="ECO:0000256" key="11">
    <source>
        <dbReference type="ARBA" id="ARBA00023140"/>
    </source>
</evidence>
<dbReference type="Pfam" id="PF02770">
    <property type="entry name" value="Acyl-CoA_dh_M"/>
    <property type="match status" value="1"/>
</dbReference>
<keyword evidence="6 21" id="KW-0285">Flavoprotein</keyword>
<dbReference type="Pfam" id="PF22924">
    <property type="entry name" value="ACOX_C_alpha1"/>
    <property type="match status" value="1"/>
</dbReference>
<evidence type="ECO:0000256" key="17">
    <source>
        <dbReference type="ARBA" id="ARBA00036791"/>
    </source>
</evidence>
<comment type="catalytic activity">
    <reaction evidence="20">
        <text>tetradecanoyl-CoA + O2 = (2E)-tetradecenoyl-CoA + H2O2</text>
        <dbReference type="Rhea" id="RHEA:40183"/>
        <dbReference type="ChEBI" id="CHEBI:15379"/>
        <dbReference type="ChEBI" id="CHEBI:16240"/>
        <dbReference type="ChEBI" id="CHEBI:57385"/>
        <dbReference type="ChEBI" id="CHEBI:61405"/>
    </reaction>
    <physiologicalReaction direction="left-to-right" evidence="20">
        <dbReference type="Rhea" id="RHEA:40184"/>
    </physiologicalReaction>
</comment>
<evidence type="ECO:0000256" key="5">
    <source>
        <dbReference type="ARBA" id="ARBA00022553"/>
    </source>
</evidence>
<comment type="catalytic activity">
    <reaction evidence="13">
        <text>(6Z,9Z,12Z,15Z,18Z,21Z)-tetracosahexaenoyl-CoA + O2 = (2E,6Z,9Z,12Z,15Z,18Z,21Z)-tetracosaheptaenoyl-CoA + H2O2</text>
        <dbReference type="Rhea" id="RHEA:39119"/>
        <dbReference type="ChEBI" id="CHEBI:15379"/>
        <dbReference type="ChEBI" id="CHEBI:16240"/>
        <dbReference type="ChEBI" id="CHEBI:74086"/>
        <dbReference type="ChEBI" id="CHEBI:76360"/>
    </reaction>
    <physiologicalReaction direction="left-to-right" evidence="13">
        <dbReference type="Rhea" id="RHEA:39120"/>
    </physiologicalReaction>
</comment>
<dbReference type="GO" id="GO:0005777">
    <property type="term" value="C:peroxisome"/>
    <property type="evidence" value="ECO:0007669"/>
    <property type="project" value="UniProtKB-SubCell"/>
</dbReference>
<comment type="catalytic activity">
    <reaction evidence="15">
        <text>(5Z,8Z,11Z,14Z,17Z)-eicosapentaenoyl-CoA + O2 = (2E,5Z,8Z,11Z,14Z,17Z)-eicosahexaenoyl-CoA + H2O2</text>
        <dbReference type="Rhea" id="RHEA:69643"/>
        <dbReference type="ChEBI" id="CHEBI:15379"/>
        <dbReference type="ChEBI" id="CHEBI:16240"/>
        <dbReference type="ChEBI" id="CHEBI:73862"/>
        <dbReference type="ChEBI" id="CHEBI:187901"/>
    </reaction>
    <physiologicalReaction direction="left-to-right" evidence="15">
        <dbReference type="Rhea" id="RHEA:69644"/>
    </physiologicalReaction>
</comment>
<evidence type="ECO:0000313" key="28">
    <source>
        <dbReference type="Ensembl" id="ENSOMYP00000032700.2"/>
    </source>
</evidence>
<comment type="catalytic activity">
    <reaction evidence="19">
        <text>octadecanoyl-CoA + O2 = (2E)-octadecenoyl-CoA + H2O2</text>
        <dbReference type="Rhea" id="RHEA:38971"/>
        <dbReference type="ChEBI" id="CHEBI:15379"/>
        <dbReference type="ChEBI" id="CHEBI:16240"/>
        <dbReference type="ChEBI" id="CHEBI:57394"/>
        <dbReference type="ChEBI" id="CHEBI:71412"/>
    </reaction>
    <physiologicalReaction direction="left-to-right" evidence="19">
        <dbReference type="Rhea" id="RHEA:38972"/>
    </physiologicalReaction>
</comment>
<dbReference type="InterPro" id="IPR006091">
    <property type="entry name" value="Acyl-CoA_Oxase/DH_mid-dom"/>
</dbReference>
<evidence type="ECO:0000256" key="3">
    <source>
        <dbReference type="ARBA" id="ARBA00004846"/>
    </source>
</evidence>
<dbReference type="Gene3D" id="2.40.110.10">
    <property type="entry name" value="Butyryl-CoA Dehydrogenase, subunit A, domain 2"/>
    <property type="match status" value="1"/>
</dbReference>
<dbReference type="FunFam" id="1.20.140.10:FF:000007">
    <property type="entry name" value="Acyl-coenzyme A oxidase"/>
    <property type="match status" value="1"/>
</dbReference>
<dbReference type="InterPro" id="IPR002655">
    <property type="entry name" value="Acyl-CoA_oxidase_C"/>
</dbReference>
<dbReference type="PIRSF" id="PIRSF000168">
    <property type="entry name" value="Acyl-CoA_oxidase"/>
    <property type="match status" value="1"/>
</dbReference>
<dbReference type="FunFam" id="2.40.110.10:FF:000003">
    <property type="entry name" value="Acyl-coenzyme A oxidase"/>
    <property type="match status" value="1"/>
</dbReference>
<feature type="active site" description="Proton acceptor" evidence="22">
    <location>
        <position position="435"/>
    </location>
</feature>
<dbReference type="GO" id="GO:0033540">
    <property type="term" value="P:fatty acid beta-oxidation using acyl-CoA oxidase"/>
    <property type="evidence" value="ECO:0007669"/>
    <property type="project" value="TreeGrafter"/>
</dbReference>
<evidence type="ECO:0000259" key="24">
    <source>
        <dbReference type="Pfam" id="PF01756"/>
    </source>
</evidence>
<protein>
    <recommendedName>
        <fullName evidence="21">Acyl-coenzyme A oxidase</fullName>
    </recommendedName>
</protein>
<evidence type="ECO:0000256" key="10">
    <source>
        <dbReference type="ARBA" id="ARBA00023098"/>
    </source>
</evidence>
<dbReference type="GO" id="GO:0055088">
    <property type="term" value="P:lipid homeostasis"/>
    <property type="evidence" value="ECO:0007669"/>
    <property type="project" value="TreeGrafter"/>
</dbReference>
<dbReference type="GO" id="GO:0003997">
    <property type="term" value="F:acyl-CoA oxidase activity"/>
    <property type="evidence" value="ECO:0007669"/>
    <property type="project" value="InterPro"/>
</dbReference>